<reference evidence="2" key="1">
    <citation type="submission" date="2022-06" db="EMBL/GenBank/DDBJ databases">
        <authorList>
            <consortium name="SYNGENTA / RWTH Aachen University"/>
        </authorList>
    </citation>
    <scope>NUCLEOTIDE SEQUENCE</scope>
</reference>
<protein>
    <submittedName>
        <fullName evidence="2">VID27 cytoplasmic protein-domain-containing protein</fullName>
    </submittedName>
</protein>
<comment type="caution">
    <text evidence="2">The sequence shown here is derived from an EMBL/GenBank/DDBJ whole genome shotgun (WGS) entry which is preliminary data.</text>
</comment>
<dbReference type="Pfam" id="PF08553">
    <property type="entry name" value="VID27"/>
    <property type="match status" value="1"/>
</dbReference>
<dbReference type="AlphaFoldDB" id="A0AAV0BLW4"/>
<name>A0AAV0BLW4_PHAPC</name>
<accession>A0AAV0BLW4</accession>
<dbReference type="PANTHER" id="PTHR31913:SF0">
    <property type="entry name" value="VACUOLAR IMPORT AND DEGRADATION PROTEIN 27"/>
    <property type="match status" value="1"/>
</dbReference>
<sequence>NSQLVVGYKEDMLFVVRGDMIVVFQNQQSCSQQLKFMASIKELTIPKGRKLVPSKAMLHKQNSLIVLEDPVNKSSLYCLDLQVGKVVEEWKVGKGNGISNIFPCSKFSQMDPEQTLLGHSTKSLFVIDPRLSRSKLGRNEDKTCKVLEILCGPMKKSGHIALGCHNRNIKLLDSKIRKDSMVSITEGRD</sequence>
<evidence type="ECO:0000313" key="3">
    <source>
        <dbReference type="Proteomes" id="UP001153365"/>
    </source>
</evidence>
<keyword evidence="3" id="KW-1185">Reference proteome</keyword>
<dbReference type="PANTHER" id="PTHR31913">
    <property type="entry name" value="VACUOLAR IMPORT AND DEGRADATION PROTEIN 27"/>
    <property type="match status" value="1"/>
</dbReference>
<evidence type="ECO:0000259" key="1">
    <source>
        <dbReference type="Pfam" id="PF08553"/>
    </source>
</evidence>
<dbReference type="Proteomes" id="UP001153365">
    <property type="component" value="Unassembled WGS sequence"/>
</dbReference>
<feature type="non-terminal residue" evidence="2">
    <location>
        <position position="1"/>
    </location>
</feature>
<evidence type="ECO:0000313" key="2">
    <source>
        <dbReference type="EMBL" id="CAH7688292.1"/>
    </source>
</evidence>
<dbReference type="EMBL" id="CALTRL010005967">
    <property type="protein sequence ID" value="CAH7688292.1"/>
    <property type="molecule type" value="Genomic_DNA"/>
</dbReference>
<proteinExistence type="predicted"/>
<dbReference type="GO" id="GO:0005737">
    <property type="term" value="C:cytoplasm"/>
    <property type="evidence" value="ECO:0007669"/>
    <property type="project" value="TreeGrafter"/>
</dbReference>
<feature type="domain" description="Vacuolar import/degradation Vid27 C-terminal" evidence="1">
    <location>
        <begin position="1"/>
        <end position="174"/>
    </location>
</feature>
<dbReference type="InterPro" id="IPR013863">
    <property type="entry name" value="VID27_C"/>
</dbReference>
<dbReference type="GO" id="GO:0005634">
    <property type="term" value="C:nucleus"/>
    <property type="evidence" value="ECO:0007669"/>
    <property type="project" value="TreeGrafter"/>
</dbReference>
<gene>
    <name evidence="2" type="ORF">PPACK8108_LOCUS23236</name>
</gene>
<organism evidence="2 3">
    <name type="scientific">Phakopsora pachyrhizi</name>
    <name type="common">Asian soybean rust disease fungus</name>
    <dbReference type="NCBI Taxonomy" id="170000"/>
    <lineage>
        <taxon>Eukaryota</taxon>
        <taxon>Fungi</taxon>
        <taxon>Dikarya</taxon>
        <taxon>Basidiomycota</taxon>
        <taxon>Pucciniomycotina</taxon>
        <taxon>Pucciniomycetes</taxon>
        <taxon>Pucciniales</taxon>
        <taxon>Phakopsoraceae</taxon>
        <taxon>Phakopsora</taxon>
    </lineage>
</organism>
<dbReference type="InterPro" id="IPR040458">
    <property type="entry name" value="Vid27"/>
</dbReference>